<dbReference type="AlphaFoldDB" id="A0A654LTG3"/>
<dbReference type="PROSITE" id="PS50206">
    <property type="entry name" value="RHODANESE_3"/>
    <property type="match status" value="2"/>
</dbReference>
<dbReference type="SUPFAM" id="SSF52821">
    <property type="entry name" value="Rhodanese/Cell cycle control phosphatase"/>
    <property type="match status" value="2"/>
</dbReference>
<protein>
    <submittedName>
        <fullName evidence="2">Beta-lactamase hydrolase-like protein</fullName>
        <ecNumber evidence="2">3.-.-.-</ecNumber>
    </submittedName>
</protein>
<dbReference type="GO" id="GO:0006749">
    <property type="term" value="P:glutathione metabolic process"/>
    <property type="evidence" value="ECO:0007669"/>
    <property type="project" value="InterPro"/>
</dbReference>
<dbReference type="Pfam" id="PF00581">
    <property type="entry name" value="Rhodanese"/>
    <property type="match status" value="2"/>
</dbReference>
<dbReference type="InterPro" id="IPR044528">
    <property type="entry name" value="POD-like_MBL-fold"/>
</dbReference>
<dbReference type="EMBL" id="CP012850">
    <property type="protein sequence ID" value="ALI34535.1"/>
    <property type="molecule type" value="Genomic_DNA"/>
</dbReference>
<feature type="domain" description="Rhodanese" evidence="1">
    <location>
        <begin position="25"/>
        <end position="120"/>
    </location>
</feature>
<evidence type="ECO:0000313" key="3">
    <source>
        <dbReference type="Proteomes" id="UP000058925"/>
    </source>
</evidence>
<dbReference type="InterPro" id="IPR001279">
    <property type="entry name" value="Metallo-B-lactamas"/>
</dbReference>
<proteinExistence type="predicted"/>
<dbReference type="EC" id="3.-.-.-" evidence="2"/>
<keyword evidence="3" id="KW-1185">Reference proteome</keyword>
<dbReference type="GeneID" id="60420504"/>
<dbReference type="Pfam" id="PF00753">
    <property type="entry name" value="Lactamase_B"/>
    <property type="match status" value="1"/>
</dbReference>
<dbReference type="KEGG" id="taa:NMY3_00321"/>
<reference evidence="3" key="1">
    <citation type="submission" date="2015-10" db="EMBL/GenBank/DDBJ databases">
        <title>Niche specialization of a soil ammonia-oxidizing archaeon, Candidatus Nitrosocosmicus oleophilus.</title>
        <authorList>
            <person name="Jung M.-Y."/>
            <person name="Rhee S.-K."/>
        </authorList>
    </citation>
    <scope>NUCLEOTIDE SEQUENCE [LARGE SCALE GENOMIC DNA]</scope>
    <source>
        <strain evidence="3">MY3</strain>
    </source>
</reference>
<dbReference type="GO" id="GO:0016787">
    <property type="term" value="F:hydrolase activity"/>
    <property type="evidence" value="ECO:0007669"/>
    <property type="project" value="UniProtKB-KW"/>
</dbReference>
<evidence type="ECO:0000259" key="1">
    <source>
        <dbReference type="PROSITE" id="PS50206"/>
    </source>
</evidence>
<dbReference type="GO" id="GO:0070813">
    <property type="term" value="P:hydrogen sulfide metabolic process"/>
    <property type="evidence" value="ECO:0007669"/>
    <property type="project" value="TreeGrafter"/>
</dbReference>
<dbReference type="CDD" id="cd00158">
    <property type="entry name" value="RHOD"/>
    <property type="match status" value="1"/>
</dbReference>
<dbReference type="GO" id="GO:0050313">
    <property type="term" value="F:sulfur dioxygenase activity"/>
    <property type="evidence" value="ECO:0007669"/>
    <property type="project" value="InterPro"/>
</dbReference>
<dbReference type="Proteomes" id="UP000058925">
    <property type="component" value="Chromosome"/>
</dbReference>
<gene>
    <name evidence="2" type="primary">blh</name>
    <name evidence="2" type="ORF">NMY3_00321</name>
</gene>
<dbReference type="OrthoDB" id="9180at2157"/>
<dbReference type="PANTHER" id="PTHR43084:SF7">
    <property type="entry name" value="BETA-LACTAMASE DOMAIN PROTEIN"/>
    <property type="match status" value="1"/>
</dbReference>
<dbReference type="Gene3D" id="3.40.250.10">
    <property type="entry name" value="Rhodanese-like domain"/>
    <property type="match status" value="2"/>
</dbReference>
<organism evidence="2 3">
    <name type="scientific">Candidatus Nitrosocosmicus oleophilus</name>
    <dbReference type="NCBI Taxonomy" id="1353260"/>
    <lineage>
        <taxon>Archaea</taxon>
        <taxon>Nitrososphaerota</taxon>
        <taxon>Nitrososphaeria</taxon>
        <taxon>Nitrososphaerales</taxon>
        <taxon>Nitrososphaeraceae</taxon>
        <taxon>Candidatus Nitrosocosmicus</taxon>
    </lineage>
</organism>
<name>A0A654LTG3_9ARCH</name>
<dbReference type="SMART" id="SM00450">
    <property type="entry name" value="RHOD"/>
    <property type="match status" value="2"/>
</dbReference>
<dbReference type="SMART" id="SM00849">
    <property type="entry name" value="Lactamase_B"/>
    <property type="match status" value="1"/>
</dbReference>
<dbReference type="PANTHER" id="PTHR43084">
    <property type="entry name" value="PERSULFIDE DIOXYGENASE ETHE1"/>
    <property type="match status" value="1"/>
</dbReference>
<dbReference type="SUPFAM" id="SSF56281">
    <property type="entry name" value="Metallo-hydrolase/oxidoreductase"/>
    <property type="match status" value="1"/>
</dbReference>
<dbReference type="InterPro" id="IPR001763">
    <property type="entry name" value="Rhodanese-like_dom"/>
</dbReference>
<dbReference type="RefSeq" id="WP_196817173.1">
    <property type="nucleotide sequence ID" value="NZ_CP012850.1"/>
</dbReference>
<accession>A0A654LTG3</accession>
<feature type="domain" description="Rhodanese" evidence="1">
    <location>
        <begin position="137"/>
        <end position="222"/>
    </location>
</feature>
<dbReference type="InterPro" id="IPR036866">
    <property type="entry name" value="RibonucZ/Hydroxyglut_hydro"/>
</dbReference>
<dbReference type="InterPro" id="IPR051682">
    <property type="entry name" value="Mito_Persulfide_Diox"/>
</dbReference>
<dbReference type="InterPro" id="IPR036873">
    <property type="entry name" value="Rhodanese-like_dom_sf"/>
</dbReference>
<evidence type="ECO:0000313" key="2">
    <source>
        <dbReference type="EMBL" id="ALI34535.1"/>
    </source>
</evidence>
<keyword evidence="2" id="KW-0378">Hydrolase</keyword>
<sequence>MNRNKLLENSNLSITSDELKSKLDSRVPLLLFDIRDSKTFEKRHIPGSACAVCNEETKRTIMPRLPKDMEIVLVGEQTPDDSEENYTKQMAEMMRQIGLNSRYLEGGISSWKWEFNESIDGDISPNDLKKLIDSEKTKENLFLLDVREPDEFSQWSIDGSKNIPLGKMSDPESLAMIPNDKKIVTICPHGNRSTIGKYILERYGYNVSSLEGGLKAWSFSFEIATTEYNIDDLPTKIRLFQIRRIGKGCMSYLIDSGGQSVIIDPVYPINEYLDKASEIGTKIIKIIDTHQHADHVSAANSLAKVTGAQYLQSSYESYSKEAISTNRVKDGDIISVGKIKLKAIHTPGHTLGSISFLIEGDINSVDGQEKFTRLLFTGDTLFVNGVGRPDLRDKAKEFSENLYNTLHQKIMILPSDTVILPSHFDKDVKANELLSSTLGRLKEKGIFLNQKLTREQFIQNLSAKVMAAPPNYLEIISINKGEKPYPSSFEILELEIGPNRCSVTS</sequence>
<dbReference type="Gene3D" id="3.60.15.10">
    <property type="entry name" value="Ribonuclease Z/Hydroxyacylglutathione hydrolase-like"/>
    <property type="match status" value="1"/>
</dbReference>
<dbReference type="CDD" id="cd07724">
    <property type="entry name" value="POD-like_MBL-fold"/>
    <property type="match status" value="1"/>
</dbReference>